<evidence type="ECO:0000313" key="3">
    <source>
        <dbReference type="Proteomes" id="UP000738349"/>
    </source>
</evidence>
<comment type="caution">
    <text evidence="2">The sequence shown here is derived from an EMBL/GenBank/DDBJ whole genome shotgun (WGS) entry which is preliminary data.</text>
</comment>
<organism evidence="2 3">
    <name type="scientific">Dactylonectria macrodidyma</name>
    <dbReference type="NCBI Taxonomy" id="307937"/>
    <lineage>
        <taxon>Eukaryota</taxon>
        <taxon>Fungi</taxon>
        <taxon>Dikarya</taxon>
        <taxon>Ascomycota</taxon>
        <taxon>Pezizomycotina</taxon>
        <taxon>Sordariomycetes</taxon>
        <taxon>Hypocreomycetidae</taxon>
        <taxon>Hypocreales</taxon>
        <taxon>Nectriaceae</taxon>
        <taxon>Dactylonectria</taxon>
    </lineage>
</organism>
<keyword evidence="1" id="KW-1133">Transmembrane helix</keyword>
<dbReference type="OrthoDB" id="4833021at2759"/>
<gene>
    <name evidence="2" type="ORF">EDB81DRAFT_879795</name>
</gene>
<accession>A0A9P9JCH9</accession>
<dbReference type="Proteomes" id="UP000738349">
    <property type="component" value="Unassembled WGS sequence"/>
</dbReference>
<keyword evidence="1" id="KW-0472">Membrane</keyword>
<dbReference type="EMBL" id="JAGMUV010000004">
    <property type="protein sequence ID" value="KAH7161469.1"/>
    <property type="molecule type" value="Genomic_DNA"/>
</dbReference>
<dbReference type="AlphaFoldDB" id="A0A9P9JCH9"/>
<name>A0A9P9JCH9_9HYPO</name>
<evidence type="ECO:0000313" key="2">
    <source>
        <dbReference type="EMBL" id="KAH7161469.1"/>
    </source>
</evidence>
<keyword evidence="1" id="KW-0812">Transmembrane</keyword>
<feature type="transmembrane region" description="Helical" evidence="1">
    <location>
        <begin position="23"/>
        <end position="56"/>
    </location>
</feature>
<sequence>MMSQSLQDSARNLLAPLATEYSFVVHCISLVCFGLGLIFLIPITILIILDLFLWLWRMFRAPSTPHNLNPSIPVATEPKPSVMATGLDTPTLRL</sequence>
<reference evidence="2" key="1">
    <citation type="journal article" date="2021" name="Nat. Commun.">
        <title>Genetic determinants of endophytism in the Arabidopsis root mycobiome.</title>
        <authorList>
            <person name="Mesny F."/>
            <person name="Miyauchi S."/>
            <person name="Thiergart T."/>
            <person name="Pickel B."/>
            <person name="Atanasova L."/>
            <person name="Karlsson M."/>
            <person name="Huettel B."/>
            <person name="Barry K.W."/>
            <person name="Haridas S."/>
            <person name="Chen C."/>
            <person name="Bauer D."/>
            <person name="Andreopoulos W."/>
            <person name="Pangilinan J."/>
            <person name="LaButti K."/>
            <person name="Riley R."/>
            <person name="Lipzen A."/>
            <person name="Clum A."/>
            <person name="Drula E."/>
            <person name="Henrissat B."/>
            <person name="Kohler A."/>
            <person name="Grigoriev I.V."/>
            <person name="Martin F.M."/>
            <person name="Hacquard S."/>
        </authorList>
    </citation>
    <scope>NUCLEOTIDE SEQUENCE</scope>
    <source>
        <strain evidence="2">MPI-CAGE-AT-0147</strain>
    </source>
</reference>
<keyword evidence="3" id="KW-1185">Reference proteome</keyword>
<protein>
    <submittedName>
        <fullName evidence="2">Uncharacterized protein</fullName>
    </submittedName>
</protein>
<proteinExistence type="predicted"/>
<evidence type="ECO:0000256" key="1">
    <source>
        <dbReference type="SAM" id="Phobius"/>
    </source>
</evidence>